<protein>
    <submittedName>
        <fullName evidence="2">Uncharacterized protein</fullName>
    </submittedName>
</protein>
<keyword evidence="3" id="KW-1185">Reference proteome</keyword>
<sequence length="168" mass="18994">MKAKAADTVTRPHGVQDLRDLGGESQNISSCLFTWNLANRTDSAIKREHRSPANTSRLQPPPSTLTSTSHTHPRNYFRERSRYDVMQVLAPAWEEDVGRGMCARNKDLMDGGQIVSTQGNVYTVKFVINKPPTLKRMSEIYVGTCMNCSMLNMLCRDFLEGRKRGEKN</sequence>
<evidence type="ECO:0000313" key="2">
    <source>
        <dbReference type="EMBL" id="PVD23041.1"/>
    </source>
</evidence>
<accession>A0A2T7NPE8</accession>
<organism evidence="2 3">
    <name type="scientific">Pomacea canaliculata</name>
    <name type="common">Golden apple snail</name>
    <dbReference type="NCBI Taxonomy" id="400727"/>
    <lineage>
        <taxon>Eukaryota</taxon>
        <taxon>Metazoa</taxon>
        <taxon>Spiralia</taxon>
        <taxon>Lophotrochozoa</taxon>
        <taxon>Mollusca</taxon>
        <taxon>Gastropoda</taxon>
        <taxon>Caenogastropoda</taxon>
        <taxon>Architaenioglossa</taxon>
        <taxon>Ampullarioidea</taxon>
        <taxon>Ampullariidae</taxon>
        <taxon>Pomacea</taxon>
    </lineage>
</organism>
<feature type="region of interest" description="Disordered" evidence="1">
    <location>
        <begin position="1"/>
        <end position="21"/>
    </location>
</feature>
<dbReference type="EMBL" id="PZQS01000010">
    <property type="protein sequence ID" value="PVD23041.1"/>
    <property type="molecule type" value="Genomic_DNA"/>
</dbReference>
<dbReference type="Proteomes" id="UP000245119">
    <property type="component" value="Linkage Group LG10"/>
</dbReference>
<comment type="caution">
    <text evidence="2">The sequence shown here is derived from an EMBL/GenBank/DDBJ whole genome shotgun (WGS) entry which is preliminary data.</text>
</comment>
<proteinExistence type="predicted"/>
<reference evidence="2 3" key="1">
    <citation type="submission" date="2018-04" db="EMBL/GenBank/DDBJ databases">
        <title>The genome of golden apple snail Pomacea canaliculata provides insight into stress tolerance and invasive adaptation.</title>
        <authorList>
            <person name="Liu C."/>
            <person name="Liu B."/>
            <person name="Ren Y."/>
            <person name="Zhang Y."/>
            <person name="Wang H."/>
            <person name="Li S."/>
            <person name="Jiang F."/>
            <person name="Yin L."/>
            <person name="Zhang G."/>
            <person name="Qian W."/>
            <person name="Fan W."/>
        </authorList>
    </citation>
    <scope>NUCLEOTIDE SEQUENCE [LARGE SCALE GENOMIC DNA]</scope>
    <source>
        <strain evidence="2">SZHN2017</strain>
        <tissue evidence="2">Muscle</tissue>
    </source>
</reference>
<gene>
    <name evidence="2" type="ORF">C0Q70_16303</name>
</gene>
<dbReference type="AlphaFoldDB" id="A0A2T7NPE8"/>
<evidence type="ECO:0000313" key="3">
    <source>
        <dbReference type="Proteomes" id="UP000245119"/>
    </source>
</evidence>
<evidence type="ECO:0000256" key="1">
    <source>
        <dbReference type="SAM" id="MobiDB-lite"/>
    </source>
</evidence>
<name>A0A2T7NPE8_POMCA</name>
<feature type="region of interest" description="Disordered" evidence="1">
    <location>
        <begin position="47"/>
        <end position="74"/>
    </location>
</feature>